<dbReference type="EMBL" id="CAJNOK010000168">
    <property type="protein sequence ID" value="CAF0734112.1"/>
    <property type="molecule type" value="Genomic_DNA"/>
</dbReference>
<accession>A0A8S2GGK3</accession>
<dbReference type="EMBL" id="CAJOBA010000168">
    <property type="protein sequence ID" value="CAF3510430.1"/>
    <property type="molecule type" value="Genomic_DNA"/>
</dbReference>
<comment type="caution">
    <text evidence="2">The sequence shown here is derived from an EMBL/GenBank/DDBJ whole genome shotgun (WGS) entry which is preliminary data.</text>
</comment>
<reference evidence="2" key="1">
    <citation type="submission" date="2021-02" db="EMBL/GenBank/DDBJ databases">
        <authorList>
            <person name="Nowell W R."/>
        </authorList>
    </citation>
    <scope>NUCLEOTIDE SEQUENCE</scope>
</reference>
<name>A0A8S2GGK3_9BILA</name>
<gene>
    <name evidence="1" type="ORF">OVA965_LOCUS1018</name>
    <name evidence="2" type="ORF">TMI583_LOCUS1019</name>
</gene>
<dbReference type="Proteomes" id="UP000682733">
    <property type="component" value="Unassembled WGS sequence"/>
</dbReference>
<dbReference type="Proteomes" id="UP000677228">
    <property type="component" value="Unassembled WGS sequence"/>
</dbReference>
<evidence type="ECO:0000313" key="3">
    <source>
        <dbReference type="Proteomes" id="UP000682733"/>
    </source>
</evidence>
<protein>
    <submittedName>
        <fullName evidence="2">Uncharacterized protein</fullName>
    </submittedName>
</protein>
<dbReference type="AlphaFoldDB" id="A0A8S2GGK3"/>
<evidence type="ECO:0000313" key="1">
    <source>
        <dbReference type="EMBL" id="CAF0734112.1"/>
    </source>
</evidence>
<organism evidence="2 3">
    <name type="scientific">Didymodactylos carnosus</name>
    <dbReference type="NCBI Taxonomy" id="1234261"/>
    <lineage>
        <taxon>Eukaryota</taxon>
        <taxon>Metazoa</taxon>
        <taxon>Spiralia</taxon>
        <taxon>Gnathifera</taxon>
        <taxon>Rotifera</taxon>
        <taxon>Eurotatoria</taxon>
        <taxon>Bdelloidea</taxon>
        <taxon>Philodinida</taxon>
        <taxon>Philodinidae</taxon>
        <taxon>Didymodactylos</taxon>
    </lineage>
</organism>
<evidence type="ECO:0000313" key="2">
    <source>
        <dbReference type="EMBL" id="CAF3510430.1"/>
    </source>
</evidence>
<proteinExistence type="predicted"/>
<sequence length="120" mass="14116">MRISRTPPQLLGFGIYFARSIARTEGKAREAGAYICAEVRMGKVLEVTRNDTHRVSNSDMWWTDYDTVYYRHDEEEKDEFCVKSPDQVLRWIIYVEQPMDRKLGQYGMDVEYNDTACDCI</sequence>